<name>A0A2I3MKS4_PAPAN</name>
<dbReference type="STRING" id="9555.ENSPANP00000036373"/>
<dbReference type="Bgee" id="ENSPANG00000032323">
    <property type="expression patterns" value="Expressed in aorta and 58 other cell types or tissues"/>
</dbReference>
<dbReference type="PANTHER" id="PTHR12138">
    <property type="entry name" value="PRIMATE-EXPANDED PROTEIN FAMILY"/>
    <property type="match status" value="1"/>
</dbReference>
<keyword evidence="3" id="KW-1185">Reference proteome</keyword>
<sequence>MCFWLLLLLLFFVLRYSLALMPKLECSGTISAHYNLQFLGSSDSRASASQVAGTTGTHHHTWLIFVFLVEMGFRHVGQVSLELLTSDDLPASASEGGEITGMCHYTQLILYF</sequence>
<dbReference type="PRINTS" id="PR02045">
    <property type="entry name" value="F138DOMAIN"/>
</dbReference>
<reference evidence="2" key="2">
    <citation type="submission" date="2025-08" db="UniProtKB">
        <authorList>
            <consortium name="Ensembl"/>
        </authorList>
    </citation>
    <scope>IDENTIFICATION</scope>
</reference>
<evidence type="ECO:0000313" key="3">
    <source>
        <dbReference type="Proteomes" id="UP000028761"/>
    </source>
</evidence>
<reference evidence="2 3" key="1">
    <citation type="submission" date="2012-03" db="EMBL/GenBank/DDBJ databases">
        <title>Whole Genome Assembly of Papio anubis.</title>
        <authorList>
            <person name="Liu Y.L."/>
            <person name="Abraham K.A."/>
            <person name="Akbar H.A."/>
            <person name="Ali S.A."/>
            <person name="Anosike U.A."/>
            <person name="Aqrawi P.A."/>
            <person name="Arias F.A."/>
            <person name="Attaway T.A."/>
            <person name="Awwad R.A."/>
            <person name="Babu C.B."/>
            <person name="Bandaranaike D.B."/>
            <person name="Battles P.B."/>
            <person name="Bell A.B."/>
            <person name="Beltran B.B."/>
            <person name="Berhane-Mersha D.B."/>
            <person name="Bess C.B."/>
            <person name="Bickham C.B."/>
            <person name="Bolden T.B."/>
            <person name="Carter K.C."/>
            <person name="Chau D.C."/>
            <person name="Chavez A.C."/>
            <person name="Clerc-Blankenburg K.C."/>
            <person name="Coyle M.C."/>
            <person name="Dao M.D."/>
            <person name="Davila M.L.D."/>
            <person name="Davy-Carroll L.D."/>
            <person name="Denson S.D."/>
            <person name="Dinh H.D."/>
            <person name="Fernandez S.F."/>
            <person name="Fernando P.F."/>
            <person name="Forbes L.F."/>
            <person name="Francis C.F."/>
            <person name="Francisco L.F."/>
            <person name="Fu Q.F."/>
            <person name="Garcia-Iii R.G."/>
            <person name="Garrett T.G."/>
            <person name="Gross S.G."/>
            <person name="Gubbala S.G."/>
            <person name="Hirani K.H."/>
            <person name="Hogues M.H."/>
            <person name="Hollins B.H."/>
            <person name="Jackson L.J."/>
            <person name="Javaid M.J."/>
            <person name="Jhangiani S.J."/>
            <person name="Johnson A.J."/>
            <person name="Johnson B.J."/>
            <person name="Jones J.J."/>
            <person name="Joshi V.J."/>
            <person name="Kalu J.K."/>
            <person name="Khan N.K."/>
            <person name="Korchina V.K."/>
            <person name="Kovar C.K."/>
            <person name="Lago L.L."/>
            <person name="Lara F.L."/>
            <person name="Le T.-K.L."/>
            <person name="Lee S.L."/>
            <person name="Legall-Iii F.L."/>
            <person name="Lemon S.L."/>
            <person name="Liu J.L."/>
            <person name="Liu Y.-S.L."/>
            <person name="Liyanage D.L."/>
            <person name="Lopez J.L."/>
            <person name="Lorensuhewa L.L."/>
            <person name="Mata R.M."/>
            <person name="Mathew T.M."/>
            <person name="Mercado C.M."/>
            <person name="Mercado I.M."/>
            <person name="Morales K.M."/>
            <person name="Morgan M.M."/>
            <person name="Munidasa M.M."/>
            <person name="Ngo D.N."/>
            <person name="Nguyen L.N."/>
            <person name="Nguyen T.N."/>
            <person name="Nguyen N.N."/>
            <person name="Obregon M.O."/>
            <person name="Okwuonu G.O."/>
            <person name="Ongeri F.O."/>
            <person name="Onwere C.O."/>
            <person name="Osifeso I.O."/>
            <person name="Parra A.P."/>
            <person name="Patil S.P."/>
            <person name="Perez A.P."/>
            <person name="Perez Y.P."/>
            <person name="Pham C.P."/>
            <person name="Pu L.-L.P."/>
            <person name="Puazo M.P."/>
            <person name="Quiroz J.Q."/>
            <person name="Rouhana J.R."/>
            <person name="Ruiz M.R."/>
            <person name="Ruiz S.-J.R."/>
            <person name="Saada N.S."/>
            <person name="Santibanez J.S."/>
            <person name="Scheel M.S."/>
            <person name="Schneider B.S."/>
            <person name="Simmons D.S."/>
            <person name="Sisson I.S."/>
            <person name="Tang L.-Y.T."/>
            <person name="Thornton R.T."/>
            <person name="Tisius J.T."/>
            <person name="Toledanes G.T."/>
            <person name="Trejos Z.T."/>
            <person name="Usmani K.U."/>
            <person name="Varghese R.V."/>
            <person name="Vattathil S.V."/>
            <person name="Vee V.V."/>
            <person name="Walker D.W."/>
            <person name="Weissenberger G.W."/>
            <person name="White C.W."/>
            <person name="Williams A.W."/>
            <person name="Woodworth J.W."/>
            <person name="Wright R.W."/>
            <person name="Zhu Y.Z."/>
            <person name="Han Y.H."/>
            <person name="Newsham I.N."/>
            <person name="Nazareth L.N."/>
            <person name="Worley K.W."/>
            <person name="Muzny D.M."/>
            <person name="Rogers J.R."/>
            <person name="Gibbs R.G."/>
        </authorList>
    </citation>
    <scope>NUCLEOTIDE SEQUENCE [LARGE SCALE GENOMIC DNA]</scope>
</reference>
<evidence type="ECO:0000256" key="1">
    <source>
        <dbReference type="SAM" id="SignalP"/>
    </source>
</evidence>
<feature type="signal peptide" evidence="1">
    <location>
        <begin position="1"/>
        <end position="19"/>
    </location>
</feature>
<dbReference type="PANTHER" id="PTHR12138:SF152">
    <property type="entry name" value="C2H2-TYPE DOMAIN-CONTAINING PROTEIN"/>
    <property type="match status" value="1"/>
</dbReference>
<dbReference type="Proteomes" id="UP000028761">
    <property type="component" value="Chromosome 5"/>
</dbReference>
<protein>
    <recommendedName>
        <fullName evidence="4">Secreted protein</fullName>
    </recommendedName>
</protein>
<proteinExistence type="predicted"/>
<reference evidence="2" key="3">
    <citation type="submission" date="2025-09" db="UniProtKB">
        <authorList>
            <consortium name="Ensembl"/>
        </authorList>
    </citation>
    <scope>IDENTIFICATION</scope>
</reference>
<evidence type="ECO:0000313" key="2">
    <source>
        <dbReference type="Ensembl" id="ENSPANP00000036373.2"/>
    </source>
</evidence>
<feature type="chain" id="PRO_5035176165" description="Secreted protein" evidence="1">
    <location>
        <begin position="20"/>
        <end position="112"/>
    </location>
</feature>
<dbReference type="AlphaFoldDB" id="A0A2I3MKS4"/>
<accession>A0A2I3MKS4</accession>
<dbReference type="GeneTree" id="ENSGT01150000286943"/>
<dbReference type="OMA" id="GMCHYTQ"/>
<dbReference type="Ensembl" id="ENSPANT00000050330.2">
    <property type="protein sequence ID" value="ENSPANP00000036373.2"/>
    <property type="gene ID" value="ENSPANG00000032323.2"/>
</dbReference>
<evidence type="ECO:0008006" key="4">
    <source>
        <dbReference type="Google" id="ProtNLM"/>
    </source>
</evidence>
<keyword evidence="1" id="KW-0732">Signal</keyword>
<organism evidence="2 3">
    <name type="scientific">Papio anubis</name>
    <name type="common">Olive baboon</name>
    <dbReference type="NCBI Taxonomy" id="9555"/>
    <lineage>
        <taxon>Eukaryota</taxon>
        <taxon>Metazoa</taxon>
        <taxon>Chordata</taxon>
        <taxon>Craniata</taxon>
        <taxon>Vertebrata</taxon>
        <taxon>Euteleostomi</taxon>
        <taxon>Mammalia</taxon>
        <taxon>Eutheria</taxon>
        <taxon>Euarchontoglires</taxon>
        <taxon>Primates</taxon>
        <taxon>Haplorrhini</taxon>
        <taxon>Catarrhini</taxon>
        <taxon>Cercopithecidae</taxon>
        <taxon>Cercopithecinae</taxon>
        <taxon>Papio</taxon>
    </lineage>
</organism>